<dbReference type="EMBL" id="JAAIKR010000002">
    <property type="protein sequence ID" value="MBR9727002.1"/>
    <property type="molecule type" value="Genomic_DNA"/>
</dbReference>
<dbReference type="Gene3D" id="3.40.50.150">
    <property type="entry name" value="Vaccinia Virus protein VP39"/>
    <property type="match status" value="1"/>
</dbReference>
<keyword evidence="1" id="KW-0808">Transferase</keyword>
<name>A0ABS5HZ27_9GAMM</name>
<dbReference type="SUPFAM" id="SSF53335">
    <property type="entry name" value="S-adenosyl-L-methionine-dependent methyltransferases"/>
    <property type="match status" value="1"/>
</dbReference>
<dbReference type="PANTHER" id="PTHR43861:SF1">
    <property type="entry name" value="TRANS-ACONITATE 2-METHYLTRANSFERASE"/>
    <property type="match status" value="1"/>
</dbReference>
<dbReference type="Pfam" id="PF13489">
    <property type="entry name" value="Methyltransf_23"/>
    <property type="match status" value="1"/>
</dbReference>
<dbReference type="GO" id="GO:0032259">
    <property type="term" value="P:methylation"/>
    <property type="evidence" value="ECO:0007669"/>
    <property type="project" value="UniProtKB-KW"/>
</dbReference>
<keyword evidence="1" id="KW-0489">Methyltransferase</keyword>
<dbReference type="InterPro" id="IPR029063">
    <property type="entry name" value="SAM-dependent_MTases_sf"/>
</dbReference>
<dbReference type="Proteomes" id="UP000811844">
    <property type="component" value="Unassembled WGS sequence"/>
</dbReference>
<accession>A0ABS5HZ27</accession>
<dbReference type="PANTHER" id="PTHR43861">
    <property type="entry name" value="TRANS-ACONITATE 2-METHYLTRANSFERASE-RELATED"/>
    <property type="match status" value="1"/>
</dbReference>
<dbReference type="CDD" id="cd02440">
    <property type="entry name" value="AdoMet_MTases"/>
    <property type="match status" value="1"/>
</dbReference>
<evidence type="ECO:0000313" key="1">
    <source>
        <dbReference type="EMBL" id="MBR9727002.1"/>
    </source>
</evidence>
<evidence type="ECO:0000313" key="2">
    <source>
        <dbReference type="Proteomes" id="UP000811844"/>
    </source>
</evidence>
<proteinExistence type="predicted"/>
<protein>
    <submittedName>
        <fullName evidence="1">Methyltransferase domain-containing protein</fullName>
    </submittedName>
</protein>
<reference evidence="1 2" key="1">
    <citation type="submission" date="2020-02" db="EMBL/GenBank/DDBJ databases">
        <title>Shewanella WXL01 sp. nov., a marine bacterium isolated from green algae in Luhuitou Fringing Reef (Northern South China Sea).</title>
        <authorList>
            <person name="Wang X."/>
        </authorList>
    </citation>
    <scope>NUCLEOTIDE SEQUENCE [LARGE SCALE GENOMIC DNA]</scope>
    <source>
        <strain evidence="1 2">MCCC 1A01895</strain>
    </source>
</reference>
<comment type="caution">
    <text evidence="1">The sequence shown here is derived from an EMBL/GenBank/DDBJ whole genome shotgun (WGS) entry which is preliminary data.</text>
</comment>
<dbReference type="GO" id="GO:0008168">
    <property type="term" value="F:methyltransferase activity"/>
    <property type="evidence" value="ECO:0007669"/>
    <property type="project" value="UniProtKB-KW"/>
</dbReference>
<keyword evidence="2" id="KW-1185">Reference proteome</keyword>
<gene>
    <name evidence="1" type="ORF">G3R48_03210</name>
</gene>
<sequence>MLSTPQYASGHLVDIGCGPGTDFSLFSEVNQITAVDIAPQMLAQVKSHFPQYQCVCANVEHLFVANDTLTSHALDNTPTNNTSISNTPTNNTLMLNSANSIYSNLALQWCDDFHAAITQIQRLLRPLGTCHLAVVADGSLPELKALGFRVNQFMHMPSMLNAFGVNEHIEAEHCNEVKLAPAQKTQGINYGYQSNLHNEADRVDNMTGELTPPANAKPHATWQLLDAKVVKLTVYFEDLKSLLYSIKGVGASVVDDVNATSKIKPLSKSQWLKRIELAQGLRTAKGIPLTYHIALIHAQNHQ</sequence>
<organism evidence="1 2">
    <name type="scientific">Shewanella intestini</name>
    <dbReference type="NCBI Taxonomy" id="2017544"/>
    <lineage>
        <taxon>Bacteria</taxon>
        <taxon>Pseudomonadati</taxon>
        <taxon>Pseudomonadota</taxon>
        <taxon>Gammaproteobacteria</taxon>
        <taxon>Alteromonadales</taxon>
        <taxon>Shewanellaceae</taxon>
        <taxon>Shewanella</taxon>
    </lineage>
</organism>